<evidence type="ECO:0000256" key="1">
    <source>
        <dbReference type="ARBA" id="ARBA00023015"/>
    </source>
</evidence>
<feature type="region of interest" description="Disordered" evidence="4">
    <location>
        <begin position="109"/>
        <end position="142"/>
    </location>
</feature>
<dbReference type="Proteomes" id="UP000199004">
    <property type="component" value="Unassembled WGS sequence"/>
</dbReference>
<organism evidence="6 7">
    <name type="scientific">Nocardioides szechwanensis</name>
    <dbReference type="NCBI Taxonomy" id="1005944"/>
    <lineage>
        <taxon>Bacteria</taxon>
        <taxon>Bacillati</taxon>
        <taxon>Actinomycetota</taxon>
        <taxon>Actinomycetes</taxon>
        <taxon>Propionibacteriales</taxon>
        <taxon>Nocardioidaceae</taxon>
        <taxon>Nocardioides</taxon>
    </lineage>
</organism>
<protein>
    <submittedName>
        <fullName evidence="6">Regulatory protein, luxR family</fullName>
    </submittedName>
</protein>
<dbReference type="RefSeq" id="WP_091025349.1">
    <property type="nucleotide sequence ID" value="NZ_BKAE01000013.1"/>
</dbReference>
<reference evidence="6 7" key="1">
    <citation type="submission" date="2016-10" db="EMBL/GenBank/DDBJ databases">
        <authorList>
            <person name="de Groot N.N."/>
        </authorList>
    </citation>
    <scope>NUCLEOTIDE SEQUENCE [LARGE SCALE GENOMIC DNA]</scope>
    <source>
        <strain evidence="6 7">CGMCC 1.11147</strain>
    </source>
</reference>
<dbReference type="OrthoDB" id="9802066at2"/>
<feature type="compositionally biased region" description="Basic and acidic residues" evidence="4">
    <location>
        <begin position="10"/>
        <end position="20"/>
    </location>
</feature>
<proteinExistence type="predicted"/>
<evidence type="ECO:0000256" key="4">
    <source>
        <dbReference type="SAM" id="MobiDB-lite"/>
    </source>
</evidence>
<dbReference type="Pfam" id="PF00196">
    <property type="entry name" value="GerE"/>
    <property type="match status" value="1"/>
</dbReference>
<feature type="domain" description="HTH luxR-type" evidence="5">
    <location>
        <begin position="16"/>
        <end position="81"/>
    </location>
</feature>
<dbReference type="PROSITE" id="PS50043">
    <property type="entry name" value="HTH_LUXR_2"/>
    <property type="match status" value="1"/>
</dbReference>
<keyword evidence="3" id="KW-0804">Transcription</keyword>
<dbReference type="PRINTS" id="PR00038">
    <property type="entry name" value="HTHLUXR"/>
</dbReference>
<dbReference type="SMART" id="SM00421">
    <property type="entry name" value="HTH_LUXR"/>
    <property type="match status" value="1"/>
</dbReference>
<dbReference type="STRING" id="1005944.SAMN05192576_2723"/>
<dbReference type="InterPro" id="IPR000792">
    <property type="entry name" value="Tscrpt_reg_LuxR_C"/>
</dbReference>
<dbReference type="PANTHER" id="PTHR44688">
    <property type="entry name" value="DNA-BINDING TRANSCRIPTIONAL ACTIVATOR DEVR_DOSR"/>
    <property type="match status" value="1"/>
</dbReference>
<sequence>MSSHLLGDPPEARVRAPDESVRLSERERELLALIAEGCLNREIADRLQLSHNSVKSYVRAAYRKIGALHRAQAIRWYLENHDSSVAAHGDVAPGRLPPGRRTVHVSVVPDPTAEPSRPSGGIAMSPEPTDQQRDPGWTPPDRPIAVLVMLSPKDDRSVMIDLSTHPCGQRIVDDYAAGSQLVSADHLHEQPLGTHTDPSRPV</sequence>
<keyword evidence="1" id="KW-0805">Transcription regulation</keyword>
<dbReference type="SUPFAM" id="SSF46894">
    <property type="entry name" value="C-terminal effector domain of the bipartite response regulators"/>
    <property type="match status" value="1"/>
</dbReference>
<gene>
    <name evidence="6" type="ORF">SAMN05192576_2723</name>
</gene>
<dbReference type="PROSITE" id="PS00622">
    <property type="entry name" value="HTH_LUXR_1"/>
    <property type="match status" value="1"/>
</dbReference>
<dbReference type="InterPro" id="IPR016032">
    <property type="entry name" value="Sig_transdc_resp-reg_C-effctor"/>
</dbReference>
<dbReference type="Gene3D" id="1.10.10.10">
    <property type="entry name" value="Winged helix-like DNA-binding domain superfamily/Winged helix DNA-binding domain"/>
    <property type="match status" value="1"/>
</dbReference>
<evidence type="ECO:0000313" key="7">
    <source>
        <dbReference type="Proteomes" id="UP000199004"/>
    </source>
</evidence>
<dbReference type="AlphaFoldDB" id="A0A1H0E0T6"/>
<dbReference type="GO" id="GO:0006355">
    <property type="term" value="P:regulation of DNA-templated transcription"/>
    <property type="evidence" value="ECO:0007669"/>
    <property type="project" value="InterPro"/>
</dbReference>
<evidence type="ECO:0000256" key="3">
    <source>
        <dbReference type="ARBA" id="ARBA00023163"/>
    </source>
</evidence>
<keyword evidence="7" id="KW-1185">Reference proteome</keyword>
<keyword evidence="2" id="KW-0238">DNA-binding</keyword>
<dbReference type="GO" id="GO:0003677">
    <property type="term" value="F:DNA binding"/>
    <property type="evidence" value="ECO:0007669"/>
    <property type="project" value="UniProtKB-KW"/>
</dbReference>
<name>A0A1H0E0T6_9ACTN</name>
<dbReference type="PANTHER" id="PTHR44688:SF16">
    <property type="entry name" value="DNA-BINDING TRANSCRIPTIONAL ACTIVATOR DEVR_DOSR"/>
    <property type="match status" value="1"/>
</dbReference>
<feature type="region of interest" description="Disordered" evidence="4">
    <location>
        <begin position="1"/>
        <end position="20"/>
    </location>
</feature>
<evidence type="ECO:0000259" key="5">
    <source>
        <dbReference type="PROSITE" id="PS50043"/>
    </source>
</evidence>
<dbReference type="InterPro" id="IPR036388">
    <property type="entry name" value="WH-like_DNA-bd_sf"/>
</dbReference>
<evidence type="ECO:0000256" key="2">
    <source>
        <dbReference type="ARBA" id="ARBA00023125"/>
    </source>
</evidence>
<accession>A0A1H0E0T6</accession>
<evidence type="ECO:0000313" key="6">
    <source>
        <dbReference type="EMBL" id="SDN75893.1"/>
    </source>
</evidence>
<dbReference type="CDD" id="cd06170">
    <property type="entry name" value="LuxR_C_like"/>
    <property type="match status" value="1"/>
</dbReference>
<dbReference type="EMBL" id="FNIC01000004">
    <property type="protein sequence ID" value="SDN75893.1"/>
    <property type="molecule type" value="Genomic_DNA"/>
</dbReference>